<gene>
    <name evidence="1" type="ORF">K7472_19120</name>
</gene>
<evidence type="ECO:0000313" key="1">
    <source>
        <dbReference type="EMBL" id="MBY8886954.1"/>
    </source>
</evidence>
<organism evidence="1 2">
    <name type="scientific">Streptantibioticus parmotrematis</name>
    <dbReference type="NCBI Taxonomy" id="2873249"/>
    <lineage>
        <taxon>Bacteria</taxon>
        <taxon>Bacillati</taxon>
        <taxon>Actinomycetota</taxon>
        <taxon>Actinomycetes</taxon>
        <taxon>Kitasatosporales</taxon>
        <taxon>Streptomycetaceae</taxon>
        <taxon>Streptantibioticus</taxon>
    </lineage>
</organism>
<accession>A0ABS7QWA2</accession>
<dbReference type="EMBL" id="JAINVZ010000012">
    <property type="protein sequence ID" value="MBY8886954.1"/>
    <property type="molecule type" value="Genomic_DNA"/>
</dbReference>
<sequence>MPEATGTPEPVVLFDGECGFCRAATGRLARHLSLGGRLLPWQSVDLATYRLTRAQAEQRLWFVTAERRTGGAAAFAEWFATGNRAARAAGRLIALPGVRSLARAVYALVARNRHRIPGPWEHACGI</sequence>
<dbReference type="InterPro" id="IPR007263">
    <property type="entry name" value="DCC1-like"/>
</dbReference>
<dbReference type="Proteomes" id="UP001198565">
    <property type="component" value="Unassembled WGS sequence"/>
</dbReference>
<protein>
    <submittedName>
        <fullName evidence="1">DUF393 domain-containing protein</fullName>
    </submittedName>
</protein>
<name>A0ABS7QWA2_9ACTN</name>
<comment type="caution">
    <text evidence="1">The sequence shown here is derived from an EMBL/GenBank/DDBJ whole genome shotgun (WGS) entry which is preliminary data.</text>
</comment>
<dbReference type="Pfam" id="PF04134">
    <property type="entry name" value="DCC1-like"/>
    <property type="match status" value="1"/>
</dbReference>
<proteinExistence type="predicted"/>
<evidence type="ECO:0000313" key="2">
    <source>
        <dbReference type="Proteomes" id="UP001198565"/>
    </source>
</evidence>
<dbReference type="RefSeq" id="WP_222979661.1">
    <property type="nucleotide sequence ID" value="NZ_JAINVZ010000012.1"/>
</dbReference>
<reference evidence="1 2" key="1">
    <citation type="submission" date="2021-08" db="EMBL/GenBank/DDBJ databases">
        <title>Streptomyces sp. PTM05 isolated from lichen.</title>
        <authorList>
            <person name="Somphong A."/>
            <person name="Phongsopitanun W."/>
            <person name="Tanasupawat S."/>
        </authorList>
    </citation>
    <scope>NUCLEOTIDE SEQUENCE [LARGE SCALE GENOMIC DNA]</scope>
    <source>
        <strain evidence="1 2">Ptm05</strain>
    </source>
</reference>
<keyword evidence="2" id="KW-1185">Reference proteome</keyword>